<evidence type="ECO:0000256" key="2">
    <source>
        <dbReference type="SAM" id="SignalP"/>
    </source>
</evidence>
<keyword evidence="1" id="KW-0472">Membrane</keyword>
<evidence type="ECO:0000313" key="4">
    <source>
        <dbReference type="Proteomes" id="UP000242560"/>
    </source>
</evidence>
<feature type="signal peptide" evidence="2">
    <location>
        <begin position="1"/>
        <end position="20"/>
    </location>
</feature>
<keyword evidence="4" id="KW-1185">Reference proteome</keyword>
<keyword evidence="1" id="KW-0812">Transmembrane</keyword>
<accession>A0A1I3JWU6</accession>
<keyword evidence="1" id="KW-1133">Transmembrane helix</keyword>
<reference evidence="4" key="1">
    <citation type="submission" date="2016-10" db="EMBL/GenBank/DDBJ databases">
        <authorList>
            <person name="Varghese N."/>
            <person name="Submissions S."/>
        </authorList>
    </citation>
    <scope>NUCLEOTIDE SEQUENCE [LARGE SCALE GENOMIC DNA]</scope>
    <source>
        <strain evidence="4">DSM 22251</strain>
    </source>
</reference>
<dbReference type="RefSeq" id="WP_089818243.1">
    <property type="nucleotide sequence ID" value="NZ_FORQ01000001.1"/>
</dbReference>
<name>A0A1I3JWU6_9FLAO</name>
<dbReference type="AlphaFoldDB" id="A0A1I3JWU6"/>
<proteinExistence type="predicted"/>
<gene>
    <name evidence="3" type="ORF">SAMN05421638_0443</name>
</gene>
<feature type="transmembrane region" description="Helical" evidence="1">
    <location>
        <begin position="88"/>
        <end position="109"/>
    </location>
</feature>
<dbReference type="Proteomes" id="UP000242560">
    <property type="component" value="Unassembled WGS sequence"/>
</dbReference>
<organism evidence="3 4">
    <name type="scientific">Kaistella treverensis</name>
    <dbReference type="NCBI Taxonomy" id="631455"/>
    <lineage>
        <taxon>Bacteria</taxon>
        <taxon>Pseudomonadati</taxon>
        <taxon>Bacteroidota</taxon>
        <taxon>Flavobacteriia</taxon>
        <taxon>Flavobacteriales</taxon>
        <taxon>Weeksellaceae</taxon>
        <taxon>Chryseobacterium group</taxon>
        <taxon>Kaistella</taxon>
    </lineage>
</organism>
<protein>
    <submittedName>
        <fullName evidence="3">Uncharacterized protein</fullName>
    </submittedName>
</protein>
<evidence type="ECO:0000256" key="1">
    <source>
        <dbReference type="SAM" id="Phobius"/>
    </source>
</evidence>
<dbReference type="EMBL" id="FORQ01000001">
    <property type="protein sequence ID" value="SFI64693.1"/>
    <property type="molecule type" value="Genomic_DNA"/>
</dbReference>
<sequence>MKTLASILALLFLVNCYSYKAVSDNTSTVPDIDKTYEISLKNNEKMRVTDLRKDGDQYTYTNKDGQTALISTDSVLLLREKKFSYGKTIGLVAGAVGVVVIIAAGMAVAEFGGAIQ</sequence>
<evidence type="ECO:0000313" key="3">
    <source>
        <dbReference type="EMBL" id="SFI64693.1"/>
    </source>
</evidence>
<feature type="chain" id="PRO_5015306617" evidence="2">
    <location>
        <begin position="21"/>
        <end position="116"/>
    </location>
</feature>
<keyword evidence="2" id="KW-0732">Signal</keyword>